<comment type="caution">
    <text evidence="1">The sequence shown here is derived from an EMBL/GenBank/DDBJ whole genome shotgun (WGS) entry which is preliminary data.</text>
</comment>
<name>A0A0R3N626_9BRAD</name>
<reference evidence="1 2" key="1">
    <citation type="submission" date="2014-03" db="EMBL/GenBank/DDBJ databases">
        <title>Bradyrhizobium valentinum sp. nov., isolated from effective nodules of Lupinus mariae-josephae, a lupine endemic of basic-lime soils in Eastern Spain.</title>
        <authorList>
            <person name="Duran D."/>
            <person name="Rey L."/>
            <person name="Navarro A."/>
            <person name="Busquets A."/>
            <person name="Imperial J."/>
            <person name="Ruiz-Argueso T."/>
        </authorList>
    </citation>
    <scope>NUCLEOTIDE SEQUENCE [LARGE SCALE GENOMIC DNA]</scope>
    <source>
        <strain evidence="1 2">Ro19</strain>
    </source>
</reference>
<dbReference type="Proteomes" id="UP000052023">
    <property type="component" value="Unassembled WGS sequence"/>
</dbReference>
<organism evidence="1 2">
    <name type="scientific">Bradyrhizobium retamae</name>
    <dbReference type="NCBI Taxonomy" id="1300035"/>
    <lineage>
        <taxon>Bacteria</taxon>
        <taxon>Pseudomonadati</taxon>
        <taxon>Pseudomonadota</taxon>
        <taxon>Alphaproteobacteria</taxon>
        <taxon>Hyphomicrobiales</taxon>
        <taxon>Nitrobacteraceae</taxon>
        <taxon>Bradyrhizobium</taxon>
    </lineage>
</organism>
<accession>A0A0R3N626</accession>
<evidence type="ECO:0000313" key="1">
    <source>
        <dbReference type="EMBL" id="KRR27498.1"/>
    </source>
</evidence>
<dbReference type="AlphaFoldDB" id="A0A0R3N626"/>
<dbReference type="EMBL" id="LLYA01000112">
    <property type="protein sequence ID" value="KRR27498.1"/>
    <property type="molecule type" value="Genomic_DNA"/>
</dbReference>
<keyword evidence="2" id="KW-1185">Reference proteome</keyword>
<dbReference type="RefSeq" id="WP_057843347.1">
    <property type="nucleotide sequence ID" value="NZ_LLYA01000112.1"/>
</dbReference>
<protein>
    <submittedName>
        <fullName evidence="1">Uncharacterized protein</fullName>
    </submittedName>
</protein>
<proteinExistence type="predicted"/>
<gene>
    <name evidence="1" type="ORF">CQ13_03610</name>
</gene>
<sequence length="95" mass="9834">MSFAQELRNEARKIASAGLVGPAEEQALQKRLTDALAGELSFADATLMAYVAAAAAGGSGDGVGSMYGAWYSGIAAKFYDRATDARGAARRQCPD</sequence>
<evidence type="ECO:0000313" key="2">
    <source>
        <dbReference type="Proteomes" id="UP000052023"/>
    </source>
</evidence>